<evidence type="ECO:0000256" key="1">
    <source>
        <dbReference type="SAM" id="Coils"/>
    </source>
</evidence>
<dbReference type="EMBL" id="CM017618">
    <property type="protein sequence ID" value="TYI11625.1"/>
    <property type="molecule type" value="Genomic_DNA"/>
</dbReference>
<keyword evidence="3" id="KW-1185">Reference proteome</keyword>
<dbReference type="PANTHER" id="PTHR47357:SF4">
    <property type="entry name" value="MYOSIN HEAVY CHAIN-LIKE PROTEIN"/>
    <property type="match status" value="1"/>
</dbReference>
<dbReference type="PANTHER" id="PTHR47357">
    <property type="entry name" value="COP1-INTERACTIVE PROTEIN 1"/>
    <property type="match status" value="1"/>
</dbReference>
<dbReference type="AlphaFoldDB" id="A0A5D2P857"/>
<proteinExistence type="predicted"/>
<feature type="coiled-coil region" evidence="1">
    <location>
        <begin position="412"/>
        <end position="460"/>
    </location>
</feature>
<feature type="coiled-coil region" evidence="1">
    <location>
        <begin position="216"/>
        <end position="279"/>
    </location>
</feature>
<gene>
    <name evidence="2" type="ORF">ES332_A09G219800v1</name>
</gene>
<dbReference type="GO" id="GO:0005856">
    <property type="term" value="C:cytoskeleton"/>
    <property type="evidence" value="ECO:0007669"/>
    <property type="project" value="TreeGrafter"/>
</dbReference>
<name>A0A5D2P857_GOSTO</name>
<accession>A0A5D2P857</accession>
<dbReference type="GO" id="GO:0005200">
    <property type="term" value="F:structural constituent of cytoskeleton"/>
    <property type="evidence" value="ECO:0007669"/>
    <property type="project" value="TreeGrafter"/>
</dbReference>
<keyword evidence="1" id="KW-0175">Coiled coil</keyword>
<protein>
    <recommendedName>
        <fullName evidence="4">NAB domain-containing protein</fullName>
    </recommendedName>
</protein>
<dbReference type="Proteomes" id="UP000322667">
    <property type="component" value="Chromosome A09"/>
</dbReference>
<organism evidence="2 3">
    <name type="scientific">Gossypium tomentosum</name>
    <name type="common">Hawaiian cotton</name>
    <name type="synonym">Gossypium sandvicense</name>
    <dbReference type="NCBI Taxonomy" id="34277"/>
    <lineage>
        <taxon>Eukaryota</taxon>
        <taxon>Viridiplantae</taxon>
        <taxon>Streptophyta</taxon>
        <taxon>Embryophyta</taxon>
        <taxon>Tracheophyta</taxon>
        <taxon>Spermatophyta</taxon>
        <taxon>Magnoliopsida</taxon>
        <taxon>eudicotyledons</taxon>
        <taxon>Gunneridae</taxon>
        <taxon>Pentapetalae</taxon>
        <taxon>rosids</taxon>
        <taxon>malvids</taxon>
        <taxon>Malvales</taxon>
        <taxon>Malvaceae</taxon>
        <taxon>Malvoideae</taxon>
        <taxon>Gossypium</taxon>
    </lineage>
</organism>
<reference evidence="2 3" key="1">
    <citation type="submission" date="2019-07" db="EMBL/GenBank/DDBJ databases">
        <title>WGS assembly of Gossypium tomentosum.</title>
        <authorList>
            <person name="Chen Z.J."/>
            <person name="Sreedasyam A."/>
            <person name="Ando A."/>
            <person name="Song Q."/>
            <person name="De L."/>
            <person name="Hulse-Kemp A."/>
            <person name="Ding M."/>
            <person name="Ye W."/>
            <person name="Kirkbride R."/>
            <person name="Jenkins J."/>
            <person name="Plott C."/>
            <person name="Lovell J."/>
            <person name="Lin Y.-M."/>
            <person name="Vaughn R."/>
            <person name="Liu B."/>
            <person name="Li W."/>
            <person name="Simpson S."/>
            <person name="Scheffler B."/>
            <person name="Saski C."/>
            <person name="Grover C."/>
            <person name="Hu G."/>
            <person name="Conover J."/>
            <person name="Carlson J."/>
            <person name="Shu S."/>
            <person name="Boston L."/>
            <person name="Williams M."/>
            <person name="Peterson D."/>
            <person name="Mcgee K."/>
            <person name="Jones D."/>
            <person name="Wendel J."/>
            <person name="Stelly D."/>
            <person name="Grimwood J."/>
            <person name="Schmutz J."/>
        </authorList>
    </citation>
    <scope>NUCLEOTIDE SEQUENCE [LARGE SCALE GENOMIC DNA]</scope>
    <source>
        <strain evidence="2">7179.01</strain>
    </source>
</reference>
<sequence>MFERMLKLAKRRNRGKKEPVLVGLVEYFHKQYQFLFSQYENLKRHVAFNNDRNHQEELERILKKIEELLALDHLAALSKIQEIEIINKDLRKEADEKEKRLCDSETVHEGRITELEEQLIGLKNEVESLQFKKRDLEAQLDAKTAETKLQGETIKALYGQVSEVRDEATKFMKQESMVQIIGLKAEMDYLRPQKTSQHLIQVKTLKEELARKSGIEQVMAEEKEGLQMQVMELESEVDEEYKSKRINKTAQTMTLTAEVELMQQKVEFMMMEKSELELRTADQKRIMKERQENTNNSMESNSKLARRLSTGTTFNINVHYENKDIYKTIKEKLEQDNAALEEKPATCEVEMRKSRDSMEANKKAFTESNLRLKKENEKLGKKLEHENGHLKEKLATCEVELRKSRDSMEAGKNSWTESISRLEHENGELKEKLASCEAELRELRDSMNASKNAMNESNSKLMQENGELGEKLSCEGKLSEEEEKVKLLKAIADLLSRIGEMEKITKEKDEALLGREEEKRKAIRGLCLLIDYHRRCYDHLKEMVSGRTKKKT</sequence>
<evidence type="ECO:0000313" key="2">
    <source>
        <dbReference type="EMBL" id="TYI11625.1"/>
    </source>
</evidence>
<evidence type="ECO:0008006" key="4">
    <source>
        <dbReference type="Google" id="ProtNLM"/>
    </source>
</evidence>
<feature type="coiled-coil region" evidence="1">
    <location>
        <begin position="51"/>
        <end position="146"/>
    </location>
</feature>
<evidence type="ECO:0000313" key="3">
    <source>
        <dbReference type="Proteomes" id="UP000322667"/>
    </source>
</evidence>